<feature type="chain" id="PRO_5007865490" evidence="2">
    <location>
        <begin position="19"/>
        <end position="234"/>
    </location>
</feature>
<keyword evidence="4" id="KW-1185">Reference proteome</keyword>
<evidence type="ECO:0000256" key="2">
    <source>
        <dbReference type="SAM" id="SignalP"/>
    </source>
</evidence>
<protein>
    <submittedName>
        <fullName evidence="3">Uncharacterized protein</fullName>
    </submittedName>
</protein>
<dbReference type="InParanoid" id="A0A165QV07"/>
<feature type="region of interest" description="Disordered" evidence="1">
    <location>
        <begin position="168"/>
        <end position="189"/>
    </location>
</feature>
<accession>A0A165QV07</accession>
<evidence type="ECO:0000256" key="1">
    <source>
        <dbReference type="SAM" id="MobiDB-lite"/>
    </source>
</evidence>
<organism evidence="3 4">
    <name type="scientific">Exidia glandulosa HHB12029</name>
    <dbReference type="NCBI Taxonomy" id="1314781"/>
    <lineage>
        <taxon>Eukaryota</taxon>
        <taxon>Fungi</taxon>
        <taxon>Dikarya</taxon>
        <taxon>Basidiomycota</taxon>
        <taxon>Agaricomycotina</taxon>
        <taxon>Agaricomycetes</taxon>
        <taxon>Auriculariales</taxon>
        <taxon>Exidiaceae</taxon>
        <taxon>Exidia</taxon>
    </lineage>
</organism>
<reference evidence="3 4" key="1">
    <citation type="journal article" date="2016" name="Mol. Biol. Evol.">
        <title>Comparative Genomics of Early-Diverging Mushroom-Forming Fungi Provides Insights into the Origins of Lignocellulose Decay Capabilities.</title>
        <authorList>
            <person name="Nagy L.G."/>
            <person name="Riley R."/>
            <person name="Tritt A."/>
            <person name="Adam C."/>
            <person name="Daum C."/>
            <person name="Floudas D."/>
            <person name="Sun H."/>
            <person name="Yadav J.S."/>
            <person name="Pangilinan J."/>
            <person name="Larsson K.H."/>
            <person name="Matsuura K."/>
            <person name="Barry K."/>
            <person name="Labutti K."/>
            <person name="Kuo R."/>
            <person name="Ohm R.A."/>
            <person name="Bhattacharya S.S."/>
            <person name="Shirouzu T."/>
            <person name="Yoshinaga Y."/>
            <person name="Martin F.M."/>
            <person name="Grigoriev I.V."/>
            <person name="Hibbett D.S."/>
        </authorList>
    </citation>
    <scope>NUCLEOTIDE SEQUENCE [LARGE SCALE GENOMIC DNA]</scope>
    <source>
        <strain evidence="3 4">HHB12029</strain>
    </source>
</reference>
<dbReference type="AlphaFoldDB" id="A0A165QV07"/>
<name>A0A165QV07_EXIGL</name>
<proteinExistence type="predicted"/>
<sequence>MRIASGLVFGVAFSAVAAETVTLHHRVLGQDGSSSPFTVRGTVDVDNALALRSSASAAVYSQGESLQSDIRHILERAAREPQSLYQVALERAHDTGEAQWPVSSVKLCHLRTGASDVVRLHIDQRTGSPFALDYFLLSTPHDGACPPVSAQSTATPLSNTTVVLRLPSRSPSPLLRTPPPMTAEGTPVPKEAERSFLQKYWPYIVGFLVIQFVLGSSPPEENPEGGAAPPAPAK</sequence>
<keyword evidence="2" id="KW-0732">Signal</keyword>
<dbReference type="CDD" id="cd22209">
    <property type="entry name" value="EMC10"/>
    <property type="match status" value="1"/>
</dbReference>
<evidence type="ECO:0000313" key="3">
    <source>
        <dbReference type="EMBL" id="KZW04111.1"/>
    </source>
</evidence>
<gene>
    <name evidence="3" type="ORF">EXIGLDRAFT_758412</name>
</gene>
<dbReference type="Pfam" id="PF21203">
    <property type="entry name" value="ECM10"/>
    <property type="match status" value="1"/>
</dbReference>
<dbReference type="STRING" id="1314781.A0A165QV07"/>
<evidence type="ECO:0000313" key="4">
    <source>
        <dbReference type="Proteomes" id="UP000077266"/>
    </source>
</evidence>
<dbReference type="EMBL" id="KV425882">
    <property type="protein sequence ID" value="KZW04111.1"/>
    <property type="molecule type" value="Genomic_DNA"/>
</dbReference>
<feature type="signal peptide" evidence="2">
    <location>
        <begin position="1"/>
        <end position="18"/>
    </location>
</feature>
<dbReference type="Proteomes" id="UP000077266">
    <property type="component" value="Unassembled WGS sequence"/>
</dbReference>
<dbReference type="OrthoDB" id="1894652at2759"/>